<dbReference type="EMBL" id="BKCJ010526140">
    <property type="protein sequence ID" value="GFA97783.1"/>
    <property type="molecule type" value="Genomic_DNA"/>
</dbReference>
<feature type="compositionally biased region" description="Polar residues" evidence="8">
    <location>
        <begin position="42"/>
        <end position="76"/>
    </location>
</feature>
<proteinExistence type="predicted"/>
<dbReference type="FunFam" id="3.30.70.270:FF:000020">
    <property type="entry name" value="Transposon Tf2-6 polyprotein-like Protein"/>
    <property type="match status" value="1"/>
</dbReference>
<dbReference type="InterPro" id="IPR036397">
    <property type="entry name" value="RNaseH_sf"/>
</dbReference>
<feature type="non-terminal residue" evidence="11">
    <location>
        <position position="600"/>
    </location>
</feature>
<sequence>RKESSGIKDGIFKKKENVGNKKRSNDQNRNRGRDDRNKRQRTGNNFAMTTPDQGQGQCQYADQHPRLNQATTTGGNRPNPMLAIEGNPKPGNNRNQAQGRAFTLGDDEAPQDPNIVTGCRLELEGHTFIIDLIPFGHGSFDVIIGMDWLSKLRAKIVCFEKIVQISLPNGDILEVYGEHPEGNLKQLKTRKVNESKLEDIPVVHEFPDVFPKDLSGLPPSREIEFCIDLIHGAMPVIKSPYRLAPTEMQELANQLKELQDKDLQSGYHQLRVREEDIPKTAFRTRTYLDKFVIVFIEDILIYSKSKEEHEVHLKLILELLKKEKMFGKFSKCEFWLQEVHFLDHVVNSEGIHVDPNKIEAVKNWKPPKTPTEIRSFLGLAGYYRRFIASFSKIAKPLTLLTQKNKKFEWGDGQENAFQTLKDMLCDASILALPEGLDDFVVYCDASNQGFGCVLMQRNKVIAYTSRQLKIHEKNHTTHDLELGAVVFAVKMWRHYWYGTKSVIYTDHKSLQHIFDQKELNMRQRRWIELFSDYDCEIRYHPGKANVVADALSRKERAKPRRVRAMSMKIHSSIKAKILEAQREASKNASTPTEMLKGLDK</sequence>
<feature type="domain" description="Reverse transcriptase" evidence="9">
    <location>
        <begin position="289"/>
        <end position="342"/>
    </location>
</feature>
<reference evidence="11" key="1">
    <citation type="journal article" date="2019" name="Sci. Rep.">
        <title>Draft genome of Tanacetum cinerariifolium, the natural source of mosquito coil.</title>
        <authorList>
            <person name="Yamashiro T."/>
            <person name="Shiraishi A."/>
            <person name="Satake H."/>
            <person name="Nakayama K."/>
        </authorList>
    </citation>
    <scope>NUCLEOTIDE SEQUENCE</scope>
</reference>
<dbReference type="CDD" id="cd09274">
    <property type="entry name" value="RNase_HI_RT_Ty3"/>
    <property type="match status" value="1"/>
</dbReference>
<dbReference type="InterPro" id="IPR043502">
    <property type="entry name" value="DNA/RNA_pol_sf"/>
</dbReference>
<keyword evidence="5" id="KW-0255">Endonuclease</keyword>
<accession>A0A699KJA3</accession>
<dbReference type="GO" id="GO:0003676">
    <property type="term" value="F:nucleic acid binding"/>
    <property type="evidence" value="ECO:0007669"/>
    <property type="project" value="InterPro"/>
</dbReference>
<keyword evidence="4" id="KW-0540">Nuclease</keyword>
<keyword evidence="6" id="KW-0378">Hydrolase</keyword>
<dbReference type="Pfam" id="PF17917">
    <property type="entry name" value="RT_RNaseH"/>
    <property type="match status" value="1"/>
</dbReference>
<dbReference type="Pfam" id="PF08284">
    <property type="entry name" value="RVP_2"/>
    <property type="match status" value="1"/>
</dbReference>
<dbReference type="InterPro" id="IPR000477">
    <property type="entry name" value="RT_dom"/>
</dbReference>
<evidence type="ECO:0000256" key="5">
    <source>
        <dbReference type="ARBA" id="ARBA00022759"/>
    </source>
</evidence>
<evidence type="ECO:0000256" key="7">
    <source>
        <dbReference type="ARBA" id="ARBA00022918"/>
    </source>
</evidence>
<evidence type="ECO:0000256" key="2">
    <source>
        <dbReference type="ARBA" id="ARBA00022679"/>
    </source>
</evidence>
<dbReference type="PANTHER" id="PTHR37984">
    <property type="entry name" value="PROTEIN CBG26694"/>
    <property type="match status" value="1"/>
</dbReference>
<gene>
    <name evidence="11" type="ORF">Tci_669755</name>
</gene>
<dbReference type="EC" id="2.7.7.49" evidence="1"/>
<dbReference type="AlphaFoldDB" id="A0A699KJA3"/>
<dbReference type="Gene3D" id="2.40.70.10">
    <property type="entry name" value="Acid Proteases"/>
    <property type="match status" value="1"/>
</dbReference>
<evidence type="ECO:0000256" key="3">
    <source>
        <dbReference type="ARBA" id="ARBA00022695"/>
    </source>
</evidence>
<dbReference type="SUPFAM" id="SSF56672">
    <property type="entry name" value="DNA/RNA polymerases"/>
    <property type="match status" value="1"/>
</dbReference>
<organism evidence="11">
    <name type="scientific">Tanacetum cinerariifolium</name>
    <name type="common">Dalmatian daisy</name>
    <name type="synonym">Chrysanthemum cinerariifolium</name>
    <dbReference type="NCBI Taxonomy" id="118510"/>
    <lineage>
        <taxon>Eukaryota</taxon>
        <taxon>Viridiplantae</taxon>
        <taxon>Streptophyta</taxon>
        <taxon>Embryophyta</taxon>
        <taxon>Tracheophyta</taxon>
        <taxon>Spermatophyta</taxon>
        <taxon>Magnoliopsida</taxon>
        <taxon>eudicotyledons</taxon>
        <taxon>Gunneridae</taxon>
        <taxon>Pentapetalae</taxon>
        <taxon>asterids</taxon>
        <taxon>campanulids</taxon>
        <taxon>Asterales</taxon>
        <taxon>Asteraceae</taxon>
        <taxon>Asteroideae</taxon>
        <taxon>Anthemideae</taxon>
        <taxon>Anthemidinae</taxon>
        <taxon>Tanacetum</taxon>
    </lineage>
</organism>
<dbReference type="InterPro" id="IPR043128">
    <property type="entry name" value="Rev_trsase/Diguanyl_cyclase"/>
</dbReference>
<dbReference type="GO" id="GO:0004519">
    <property type="term" value="F:endonuclease activity"/>
    <property type="evidence" value="ECO:0007669"/>
    <property type="project" value="UniProtKB-KW"/>
</dbReference>
<keyword evidence="7 11" id="KW-0695">RNA-directed DNA polymerase</keyword>
<dbReference type="InterPro" id="IPR050951">
    <property type="entry name" value="Retrovirus_Pol_polyprotein"/>
</dbReference>
<keyword evidence="2" id="KW-0808">Transferase</keyword>
<dbReference type="Gene3D" id="3.30.70.270">
    <property type="match status" value="2"/>
</dbReference>
<comment type="caution">
    <text evidence="11">The sequence shown here is derived from an EMBL/GenBank/DDBJ whole genome shotgun (WGS) entry which is preliminary data.</text>
</comment>
<feature type="region of interest" description="Disordered" evidence="8">
    <location>
        <begin position="581"/>
        <end position="600"/>
    </location>
</feature>
<dbReference type="GO" id="GO:0016787">
    <property type="term" value="F:hydrolase activity"/>
    <property type="evidence" value="ECO:0007669"/>
    <property type="project" value="UniProtKB-KW"/>
</dbReference>
<evidence type="ECO:0000256" key="6">
    <source>
        <dbReference type="ARBA" id="ARBA00022801"/>
    </source>
</evidence>
<name>A0A699KJA3_TANCI</name>
<feature type="domain" description="Reverse transcriptase RNase H-like" evidence="10">
    <location>
        <begin position="438"/>
        <end position="533"/>
    </location>
</feature>
<dbReference type="Gene3D" id="3.30.420.10">
    <property type="entry name" value="Ribonuclease H-like superfamily/Ribonuclease H"/>
    <property type="match status" value="1"/>
</dbReference>
<evidence type="ECO:0000313" key="11">
    <source>
        <dbReference type="EMBL" id="GFA97783.1"/>
    </source>
</evidence>
<evidence type="ECO:0000256" key="8">
    <source>
        <dbReference type="SAM" id="MobiDB-lite"/>
    </source>
</evidence>
<evidence type="ECO:0000259" key="10">
    <source>
        <dbReference type="Pfam" id="PF17917"/>
    </source>
</evidence>
<dbReference type="InterPro" id="IPR021109">
    <property type="entry name" value="Peptidase_aspartic_dom_sf"/>
</dbReference>
<keyword evidence="3" id="KW-0548">Nucleotidyltransferase</keyword>
<evidence type="ECO:0000256" key="4">
    <source>
        <dbReference type="ARBA" id="ARBA00022722"/>
    </source>
</evidence>
<feature type="region of interest" description="Disordered" evidence="8">
    <location>
        <begin position="1"/>
        <end position="98"/>
    </location>
</feature>
<dbReference type="GO" id="GO:0003964">
    <property type="term" value="F:RNA-directed DNA polymerase activity"/>
    <property type="evidence" value="ECO:0007669"/>
    <property type="project" value="UniProtKB-KW"/>
</dbReference>
<evidence type="ECO:0000256" key="1">
    <source>
        <dbReference type="ARBA" id="ARBA00012493"/>
    </source>
</evidence>
<feature type="compositionally biased region" description="Basic and acidic residues" evidence="8">
    <location>
        <begin position="1"/>
        <end position="37"/>
    </location>
</feature>
<dbReference type="Pfam" id="PF00078">
    <property type="entry name" value="RVT_1"/>
    <property type="match status" value="1"/>
</dbReference>
<dbReference type="PANTHER" id="PTHR37984:SF5">
    <property type="entry name" value="PROTEIN NYNRIN-LIKE"/>
    <property type="match status" value="1"/>
</dbReference>
<feature type="non-terminal residue" evidence="11">
    <location>
        <position position="1"/>
    </location>
</feature>
<protein>
    <recommendedName>
        <fullName evidence="1">RNA-directed DNA polymerase</fullName>
        <ecNumber evidence="1">2.7.7.49</ecNumber>
    </recommendedName>
</protein>
<evidence type="ECO:0000259" key="9">
    <source>
        <dbReference type="Pfam" id="PF00078"/>
    </source>
</evidence>
<dbReference type="InterPro" id="IPR041373">
    <property type="entry name" value="RT_RNaseH"/>
</dbReference>